<dbReference type="GO" id="GO:0004386">
    <property type="term" value="F:helicase activity"/>
    <property type="evidence" value="ECO:0007669"/>
    <property type="project" value="UniProtKB-KW"/>
</dbReference>
<dbReference type="CDD" id="cd18011">
    <property type="entry name" value="DEXDc_RapA"/>
    <property type="match status" value="1"/>
</dbReference>
<evidence type="ECO:0000256" key="1">
    <source>
        <dbReference type="ARBA" id="ARBA00022741"/>
    </source>
</evidence>
<dbReference type="SMART" id="SM00487">
    <property type="entry name" value="DEXDc"/>
    <property type="match status" value="1"/>
</dbReference>
<dbReference type="PANTHER" id="PTHR45766:SF6">
    <property type="entry name" value="SWI_SNF-RELATED MATRIX-ASSOCIATED ACTIN-DEPENDENT REGULATOR OF CHROMATIN SUBFAMILY A-LIKE PROTEIN 1"/>
    <property type="match status" value="1"/>
</dbReference>
<dbReference type="Pfam" id="PF00271">
    <property type="entry name" value="Helicase_C"/>
    <property type="match status" value="1"/>
</dbReference>
<evidence type="ECO:0000259" key="5">
    <source>
        <dbReference type="PROSITE" id="PS51192"/>
    </source>
</evidence>
<dbReference type="CDD" id="cd10311">
    <property type="entry name" value="PLDc_N_DEXD_c"/>
    <property type="match status" value="1"/>
</dbReference>
<dbReference type="Gene3D" id="3.40.50.300">
    <property type="entry name" value="P-loop containing nucleotide triphosphate hydrolases"/>
    <property type="match status" value="1"/>
</dbReference>
<dbReference type="PROSITE" id="PS51192">
    <property type="entry name" value="HELICASE_ATP_BIND_1"/>
    <property type="match status" value="1"/>
</dbReference>
<evidence type="ECO:0000256" key="4">
    <source>
        <dbReference type="ARBA" id="ARBA00022840"/>
    </source>
</evidence>
<dbReference type="RefSeq" id="WP_316265281.1">
    <property type="nucleotide sequence ID" value="NZ_AP027742.1"/>
</dbReference>
<dbReference type="InterPro" id="IPR057342">
    <property type="entry name" value="DEXDc_RapA"/>
</dbReference>
<keyword evidence="3 7" id="KW-0347">Helicase</keyword>
<dbReference type="InterPro" id="IPR049730">
    <property type="entry name" value="SNF2/RAD54-like_C"/>
</dbReference>
<feature type="domain" description="Helicase ATP-binding" evidence="5">
    <location>
        <begin position="258"/>
        <end position="421"/>
    </location>
</feature>
<dbReference type="Gene3D" id="3.40.50.10810">
    <property type="entry name" value="Tandem AAA-ATPase domain"/>
    <property type="match status" value="1"/>
</dbReference>
<evidence type="ECO:0000256" key="3">
    <source>
        <dbReference type="ARBA" id="ARBA00022806"/>
    </source>
</evidence>
<protein>
    <submittedName>
        <fullName evidence="7">Helicase</fullName>
    </submittedName>
</protein>
<dbReference type="EMBL" id="AP027742">
    <property type="protein sequence ID" value="BDZ78241.1"/>
    <property type="molecule type" value="Genomic_DNA"/>
</dbReference>
<keyword evidence="2" id="KW-0378">Hydrolase</keyword>
<dbReference type="InterPro" id="IPR038718">
    <property type="entry name" value="SNF2-like_sf"/>
</dbReference>
<dbReference type="InterPro" id="IPR014001">
    <property type="entry name" value="Helicase_ATP-bd"/>
</dbReference>
<proteinExistence type="predicted"/>
<dbReference type="Proteomes" id="UP001305815">
    <property type="component" value="Chromosome"/>
</dbReference>
<dbReference type="PANTHER" id="PTHR45766">
    <property type="entry name" value="DNA ANNEALING HELICASE AND ENDONUCLEASE ZRANB3 FAMILY MEMBER"/>
    <property type="match status" value="1"/>
</dbReference>
<evidence type="ECO:0000313" key="8">
    <source>
        <dbReference type="Proteomes" id="UP001305815"/>
    </source>
</evidence>
<dbReference type="InterPro" id="IPR027417">
    <property type="entry name" value="P-loop_NTPase"/>
</dbReference>
<gene>
    <name evidence="7" type="ORF">Lac1_24240</name>
</gene>
<organism evidence="7 8">
    <name type="scientific">Claveliimonas bilis</name>
    <dbReference type="NCBI Taxonomy" id="3028070"/>
    <lineage>
        <taxon>Bacteria</taxon>
        <taxon>Bacillati</taxon>
        <taxon>Bacillota</taxon>
        <taxon>Clostridia</taxon>
        <taxon>Lachnospirales</taxon>
        <taxon>Lachnospiraceae</taxon>
        <taxon>Claveliimonas</taxon>
    </lineage>
</organism>
<keyword evidence="1" id="KW-0547">Nucleotide-binding</keyword>
<evidence type="ECO:0000313" key="7">
    <source>
        <dbReference type="EMBL" id="BDZ78241.1"/>
    </source>
</evidence>
<keyword evidence="8" id="KW-1185">Reference proteome</keyword>
<sequence length="1076" mass="123643">MEIFDNITKVVRDDLKEKIKPRSKVSIAAACFSMYAYKELKSQLEKVDEFRFIFTSPTFIKEKAEKQKREFYIPRLSRENSLYGTEFEIKLRNEMTQKAIARECADWIRKKATFKSNVTGENMGGFMTVDSPVEQTAYMPINGFTTVDIGCERGNNSYNMVNSMEAPFSTQYMQLFETLWNDKEKIQDVTETIISNISTAYNENSPEFIYFMTLYNVFSEFLDDISEDVLPNDATGFKQSKIWNMLYDFQRDAVLAIINKLEKYNGCILADSVGLGKTFTALAVIKYYENRNKTVLVLCPKKLCENWNTYKDNYVNNPIASDRLNYAVLFHTDLSRSGGVSNGIDLDRLNWGNYDLVVIDESHNFRNGAGTHANTQENRYVKLMDKVIRAGVKTKVLMLSATPVNNRFTDLKNQLALAYEGNSEFINEQLDTKKPIEEIFRQAQKAFNAWSKLEPETRTTDALLRTLDFDFFEVLDSVTIARSRRHIEKYYNTEEIGKFPERLKPISKRPGLTDLNDAINYNEIYEQLMQLTLCIYTPSHYIFPSKMSKYVDLTHNKGNNLTQKGREQGIRRLMSINLLKRLESSVYSFSLTLARIRDLIQDTIDAINQFEKYGKAELDMYEANDNDFDMEDGNTDFFTVGKKVKIDLADMDYKTWRAELRYDADTLELLTLMVADITPEHDLKLQTLFKLLDEKMANPINEGNKKVLIFSAFSDTAEYLYDQVASYMKNNYGLDTAVITGTIDGRTTIKGLKATLNNVLTCFSPISKSRDVLMPGSTEEIDVLIATDCISEGQNLQDCDYLVNYDIHWNPVRIIQRFGRIDRIGSRNQYIQLVNFWPDMTLDDYINLKSRVETRMKISVMTSTGDDDLINPEEKGDLEYRKQQLKRLQDEVVDIEDMSTGISIMDLGLNEFRLDLLEYIKTHEDLAKKPKGLHAVVPATEENPEGVIFVLRNINNNINIDNQNRIHPFYMVYIGIDGEVVCDYLNPKKLLDTVRLLCRGKSEPVLELCGKFNKETDDGRNMKEVSQLLSDAINSIIDVKEESDIDSLFSAGGTSALMSEINGLDDFELICFLVVK</sequence>
<accession>A0ABN6YXY5</accession>
<evidence type="ECO:0000256" key="2">
    <source>
        <dbReference type="ARBA" id="ARBA00022801"/>
    </source>
</evidence>
<name>A0ABN6YXY5_9FIRM</name>
<dbReference type="InterPro" id="IPR000330">
    <property type="entry name" value="SNF2_N"/>
</dbReference>
<dbReference type="CDD" id="cd18793">
    <property type="entry name" value="SF2_C_SNF"/>
    <property type="match status" value="1"/>
</dbReference>
<dbReference type="InterPro" id="IPR001650">
    <property type="entry name" value="Helicase_C-like"/>
</dbReference>
<dbReference type="Pfam" id="PF00176">
    <property type="entry name" value="SNF2-rel_dom"/>
    <property type="match status" value="1"/>
</dbReference>
<feature type="domain" description="Helicase C-terminal" evidence="6">
    <location>
        <begin position="684"/>
        <end position="878"/>
    </location>
</feature>
<keyword evidence="4" id="KW-0067">ATP-binding</keyword>
<evidence type="ECO:0000259" key="6">
    <source>
        <dbReference type="PROSITE" id="PS51194"/>
    </source>
</evidence>
<dbReference type="PROSITE" id="PS51194">
    <property type="entry name" value="HELICASE_CTER"/>
    <property type="match status" value="1"/>
</dbReference>
<reference evidence="8" key="1">
    <citation type="journal article" date="2023" name="Int. J. Syst. Evol. Microbiol.">
        <title>Claveliimonas bilis gen. nov., sp. nov., deoxycholic acid-producing bacteria isolated from human faeces, and reclassification of Sellimonas monacensis Zenner et al. 2021 as Claveliimonas monacensis comb. nov.</title>
        <authorList>
            <person name="Hisatomi A."/>
            <person name="Kastawa N.W.E.P.G."/>
            <person name="Song I."/>
            <person name="Ohkuma M."/>
            <person name="Fukiya S."/>
            <person name="Sakamoto M."/>
        </authorList>
    </citation>
    <scope>NUCLEOTIDE SEQUENCE [LARGE SCALE GENOMIC DNA]</scope>
    <source>
        <strain evidence="8">12BBH14</strain>
    </source>
</reference>
<dbReference type="SMART" id="SM00490">
    <property type="entry name" value="HELICc"/>
    <property type="match status" value="1"/>
</dbReference>
<dbReference type="SUPFAM" id="SSF52540">
    <property type="entry name" value="P-loop containing nucleoside triphosphate hydrolases"/>
    <property type="match status" value="1"/>
</dbReference>